<evidence type="ECO:0000313" key="2">
    <source>
        <dbReference type="Proteomes" id="UP000657177"/>
    </source>
</evidence>
<dbReference type="AlphaFoldDB" id="A0A8J6I228"/>
<name>A0A8J6I228_9FIRM</name>
<gene>
    <name evidence="1" type="ORF">G5B42_09825</name>
</gene>
<accession>A0A8J6I228</accession>
<dbReference type="PROSITE" id="PS51257">
    <property type="entry name" value="PROKAR_LIPOPROTEIN"/>
    <property type="match status" value="1"/>
</dbReference>
<keyword evidence="2" id="KW-1185">Reference proteome</keyword>
<proteinExistence type="predicted"/>
<evidence type="ECO:0000313" key="1">
    <source>
        <dbReference type="EMBL" id="MBA2133828.1"/>
    </source>
</evidence>
<dbReference type="Proteomes" id="UP000657177">
    <property type="component" value="Unassembled WGS sequence"/>
</dbReference>
<dbReference type="EMBL" id="JAAKDE010000023">
    <property type="protein sequence ID" value="MBA2133828.1"/>
    <property type="molecule type" value="Genomic_DNA"/>
</dbReference>
<organism evidence="1 2">
    <name type="scientific">Capillibacterium thermochitinicola</name>
    <dbReference type="NCBI Taxonomy" id="2699427"/>
    <lineage>
        <taxon>Bacteria</taxon>
        <taxon>Bacillati</taxon>
        <taxon>Bacillota</taxon>
        <taxon>Capillibacterium</taxon>
    </lineage>
</organism>
<protein>
    <submittedName>
        <fullName evidence="1">Uncharacterized protein</fullName>
    </submittedName>
</protein>
<reference evidence="1" key="1">
    <citation type="submission" date="2020-06" db="EMBL/GenBank/DDBJ databases">
        <title>Novel chitinolytic bacterium.</title>
        <authorList>
            <person name="Ungkulpasvich U."/>
            <person name="Kosugi A."/>
            <person name="Uke A."/>
        </authorList>
    </citation>
    <scope>NUCLEOTIDE SEQUENCE</scope>
    <source>
        <strain evidence="1">UUS1-1</strain>
    </source>
</reference>
<comment type="caution">
    <text evidence="1">The sequence shown here is derived from an EMBL/GenBank/DDBJ whole genome shotgun (WGS) entry which is preliminary data.</text>
</comment>
<dbReference type="RefSeq" id="WP_181340294.1">
    <property type="nucleotide sequence ID" value="NZ_JAAKDE010000023.1"/>
</dbReference>
<sequence length="76" mass="8240">MFKRKKLVLFTLLLITFIVVLSGCFKSGNGKKTATYQLTVNVTEATEGNPIYGDIIVLSEKGAKVAQKTGNAAQFN</sequence>